<evidence type="ECO:0000313" key="4">
    <source>
        <dbReference type="Proteomes" id="UP000717515"/>
    </source>
</evidence>
<proteinExistence type="predicted"/>
<feature type="region of interest" description="Disordered" evidence="1">
    <location>
        <begin position="444"/>
        <end position="512"/>
    </location>
</feature>
<dbReference type="SUPFAM" id="SSF81296">
    <property type="entry name" value="E set domains"/>
    <property type="match status" value="1"/>
</dbReference>
<dbReference type="Gene3D" id="1.25.40.20">
    <property type="entry name" value="Ankyrin repeat-containing domain"/>
    <property type="match status" value="1"/>
</dbReference>
<protein>
    <recommendedName>
        <fullName evidence="2">IPT/TIG domain-containing protein</fullName>
    </recommendedName>
</protein>
<feature type="compositionally biased region" description="Low complexity" evidence="1">
    <location>
        <begin position="463"/>
        <end position="502"/>
    </location>
</feature>
<gene>
    <name evidence="3" type="ORF">KVV02_004661</name>
</gene>
<organism evidence="3 4">
    <name type="scientific">Mortierella alpina</name>
    <name type="common">Oleaginous fungus</name>
    <name type="synonym">Mortierella renispora</name>
    <dbReference type="NCBI Taxonomy" id="64518"/>
    <lineage>
        <taxon>Eukaryota</taxon>
        <taxon>Fungi</taxon>
        <taxon>Fungi incertae sedis</taxon>
        <taxon>Mucoromycota</taxon>
        <taxon>Mortierellomycotina</taxon>
        <taxon>Mortierellomycetes</taxon>
        <taxon>Mortierellales</taxon>
        <taxon>Mortierellaceae</taxon>
        <taxon>Mortierella</taxon>
    </lineage>
</organism>
<evidence type="ECO:0000313" key="3">
    <source>
        <dbReference type="EMBL" id="KAG9324788.1"/>
    </source>
</evidence>
<evidence type="ECO:0000256" key="1">
    <source>
        <dbReference type="SAM" id="MobiDB-lite"/>
    </source>
</evidence>
<dbReference type="SMART" id="SM00429">
    <property type="entry name" value="IPT"/>
    <property type="match status" value="1"/>
</dbReference>
<accession>A0A9P8CXU1</accession>
<dbReference type="InterPro" id="IPR036770">
    <property type="entry name" value="Ankyrin_rpt-contain_sf"/>
</dbReference>
<dbReference type="SUPFAM" id="SSF48403">
    <property type="entry name" value="Ankyrin repeat"/>
    <property type="match status" value="1"/>
</dbReference>
<feature type="compositionally biased region" description="Low complexity" evidence="1">
    <location>
        <begin position="413"/>
        <end position="427"/>
    </location>
</feature>
<dbReference type="InterPro" id="IPR002909">
    <property type="entry name" value="IPT_dom"/>
</dbReference>
<evidence type="ECO:0000259" key="2">
    <source>
        <dbReference type="SMART" id="SM00429"/>
    </source>
</evidence>
<dbReference type="AlphaFoldDB" id="A0A9P8CXU1"/>
<dbReference type="EMBL" id="JAIFTL010000056">
    <property type="protein sequence ID" value="KAG9324788.1"/>
    <property type="molecule type" value="Genomic_DNA"/>
</dbReference>
<feature type="compositionally biased region" description="Polar residues" evidence="1">
    <location>
        <begin position="836"/>
        <end position="858"/>
    </location>
</feature>
<name>A0A9P8CXU1_MORAP</name>
<feature type="region of interest" description="Disordered" evidence="1">
    <location>
        <begin position="803"/>
        <end position="858"/>
    </location>
</feature>
<sequence length="1231" mass="133328">MTASMDILVPFPMHQRRSFVSSPLMLQQALHPMTALSIQEQQQQQQQLENSMFFHPLKYESAQPRSTSMSMDSTSPGGTTLLGLNGTNHDFNSYSTNGWANTDNAVVNSNMAMLGPGSPDLHRRLSYSSGASDMSVQLTGFAQEMAGYNLNARIIRKKDQLDELSASGAIIAAPVVEEVRTGQQFLIKLQLTKQGGVPPSAFPTMRIERREAINTAGEPRAEAEPLTLQIVVHLAKSGQIRKGACAKCCHKYGPSSPILVLLDPLSPSITDPSSYAHVDTSSGSVTILAKVMCSSTDHGERGNKDQYIFEFRLKRTSSMPSTISRMNVSPAGADFSDDDGETIAVCSTAPIMCSGHHKAKRIYPSQRPSKVTKDGPVPKTKTIKHHKSVPNAVGSHQAPSLGNSDSKEDCFRSGSASGSSSYPSPMSFMHDNITNSSLLSNFGDDQLSDFDPGSSINTRDFNNNHQNNNNDNNSGSVTQYQQQQPLLSSSESPSRPEQSSTQAPRIFEVRPDQGPIRKTTDVVLRGLYFCDGMVPYFGCFPAQDIVVETSNLIICKAPESPLPGTVPITIYDNMGASFADLGQFTYTDDSETELLILQIQLRLAHRALEYLHTQATGQRGNANEILREIPGLAQSPRSGGGSPGANTMAAAPLDVEEESEPTILTLEQVEDGLLKTLNNLPVGLDISIQLADQSNLLHLSILLSFDKLTMRLIEEGCELDTLDAYAMTPLMYAILKGNEQVARALVVAGAGSSGAKTPREFYAMLPRPVVPTPAMVSYLSVSCTRHSTTSRVLVARSERRGPVMIEIENDEGSISSDSELDDEDEEIENANDKSGDTSSVPANDQNVPAITGTSPSEDATTLDQLAHTIRGMHVNADMAPLAQQGLPPMHIVDADGSVTVNNKVIKAEEIRRGDAHGAETIATANDESGYHSGIISEVQDRLSLMSYSTLPAEGVTMSVQFNRAASSVKAPLPTRPTPDNLFRTGDSFGIEIRLATLPGSTISLPHEFLGVRFPHEMVKRVNGKPASILKEMAYDLQMSIELGKSNTDNVDASRGSSALIRDHQGDGFELKSSCQSCAKYLHEHKRISPSRLSQEDPSAYPILQFSVPTPSTAPVAQGSNSPLEIDQGTGIMEVRNGHVEVKARVNCSSLHHLIQREKAKRIAALRLQQQQQGESSSSYAAANTKTPLDMKDLEDPGFVFSFALVHPTLQTVVSRFQTGPILFQSYSRGRS</sequence>
<dbReference type="Proteomes" id="UP000717515">
    <property type="component" value="Unassembled WGS sequence"/>
</dbReference>
<dbReference type="Pfam" id="PF01833">
    <property type="entry name" value="TIG"/>
    <property type="match status" value="1"/>
</dbReference>
<feature type="region of interest" description="Disordered" evidence="1">
    <location>
        <begin position="359"/>
        <end position="428"/>
    </location>
</feature>
<feature type="compositionally biased region" description="Acidic residues" evidence="1">
    <location>
        <begin position="818"/>
        <end position="829"/>
    </location>
</feature>
<dbReference type="InterPro" id="IPR013783">
    <property type="entry name" value="Ig-like_fold"/>
</dbReference>
<dbReference type="Gene3D" id="2.60.40.10">
    <property type="entry name" value="Immunoglobulins"/>
    <property type="match status" value="1"/>
</dbReference>
<reference evidence="3" key="1">
    <citation type="submission" date="2021-07" db="EMBL/GenBank/DDBJ databases">
        <title>Draft genome of Mortierella alpina, strain LL118, isolated from an aspen leaf litter sample.</title>
        <authorList>
            <person name="Yang S."/>
            <person name="Vinatzer B.A."/>
        </authorList>
    </citation>
    <scope>NUCLEOTIDE SEQUENCE</scope>
    <source>
        <strain evidence="3">LL118</strain>
    </source>
</reference>
<feature type="domain" description="IPT/TIG" evidence="2">
    <location>
        <begin position="503"/>
        <end position="587"/>
    </location>
</feature>
<dbReference type="InterPro" id="IPR014756">
    <property type="entry name" value="Ig_E-set"/>
</dbReference>
<comment type="caution">
    <text evidence="3">The sequence shown here is derived from an EMBL/GenBank/DDBJ whole genome shotgun (WGS) entry which is preliminary data.</text>
</comment>
<dbReference type="CDD" id="cd00102">
    <property type="entry name" value="IPT"/>
    <property type="match status" value="1"/>
</dbReference>